<accession>A0A6A2Z093</accession>
<evidence type="ECO:0000313" key="1">
    <source>
        <dbReference type="EMBL" id="KAE8685166.1"/>
    </source>
</evidence>
<keyword evidence="2" id="KW-1185">Reference proteome</keyword>
<dbReference type="EMBL" id="VEPZ02001234">
    <property type="protein sequence ID" value="KAE8685166.1"/>
    <property type="molecule type" value="Genomic_DNA"/>
</dbReference>
<name>A0A6A2Z093_HIBSY</name>
<protein>
    <submittedName>
        <fullName evidence="1">Uncharacterized protein</fullName>
    </submittedName>
</protein>
<organism evidence="1 2">
    <name type="scientific">Hibiscus syriacus</name>
    <name type="common">Rose of Sharon</name>
    <dbReference type="NCBI Taxonomy" id="106335"/>
    <lineage>
        <taxon>Eukaryota</taxon>
        <taxon>Viridiplantae</taxon>
        <taxon>Streptophyta</taxon>
        <taxon>Embryophyta</taxon>
        <taxon>Tracheophyta</taxon>
        <taxon>Spermatophyta</taxon>
        <taxon>Magnoliopsida</taxon>
        <taxon>eudicotyledons</taxon>
        <taxon>Gunneridae</taxon>
        <taxon>Pentapetalae</taxon>
        <taxon>rosids</taxon>
        <taxon>malvids</taxon>
        <taxon>Malvales</taxon>
        <taxon>Malvaceae</taxon>
        <taxon>Malvoideae</taxon>
        <taxon>Hibiscus</taxon>
    </lineage>
</organism>
<reference evidence="1" key="1">
    <citation type="submission" date="2019-09" db="EMBL/GenBank/DDBJ databases">
        <title>Draft genome information of white flower Hibiscus syriacus.</title>
        <authorList>
            <person name="Kim Y.-M."/>
        </authorList>
    </citation>
    <scope>NUCLEOTIDE SEQUENCE [LARGE SCALE GENOMIC DNA]</scope>
    <source>
        <strain evidence="1">YM2019G1</strain>
    </source>
</reference>
<gene>
    <name evidence="1" type="ORF">F3Y22_tig00111100pilonHSYRG00135</name>
</gene>
<dbReference type="AlphaFoldDB" id="A0A6A2Z093"/>
<dbReference type="Proteomes" id="UP000436088">
    <property type="component" value="Unassembled WGS sequence"/>
</dbReference>
<comment type="caution">
    <text evidence="1">The sequence shown here is derived from an EMBL/GenBank/DDBJ whole genome shotgun (WGS) entry which is preliminary data.</text>
</comment>
<sequence length="130" mass="14525">MSMKPKPTSTKTQAKILVAGVTGVITVTDRTHGDYTEVKSIDNWVSLDAGEFIRVERVDSDTESRMTAMAGAVLQRWREPWFFDQASISHGGRLQGWTEVEVLTGGREKDHHLPSQKKLLLICKGDRTVV</sequence>
<evidence type="ECO:0000313" key="2">
    <source>
        <dbReference type="Proteomes" id="UP000436088"/>
    </source>
</evidence>
<proteinExistence type="predicted"/>